<feature type="domain" description="SUI1" evidence="4">
    <location>
        <begin position="80"/>
        <end position="143"/>
    </location>
</feature>
<dbReference type="GO" id="GO:0003743">
    <property type="term" value="F:translation initiation factor activity"/>
    <property type="evidence" value="ECO:0007669"/>
    <property type="project" value="UniProtKB-KW"/>
</dbReference>
<keyword evidence="2" id="KW-0810">Translation regulation</keyword>
<dbReference type="EMBL" id="RBRY01000031">
    <property type="protein sequence ID" value="RMR61642.1"/>
    <property type="molecule type" value="Genomic_DNA"/>
</dbReference>
<evidence type="ECO:0000256" key="3">
    <source>
        <dbReference type="ARBA" id="ARBA00022917"/>
    </source>
</evidence>
<evidence type="ECO:0000313" key="5">
    <source>
        <dbReference type="EMBL" id="RMR61642.1"/>
    </source>
</evidence>
<dbReference type="InterPro" id="IPR005872">
    <property type="entry name" value="SUI1_arc_bac"/>
</dbReference>
<protein>
    <submittedName>
        <fullName evidence="5">Translation initiation factor SUI1-related protein</fullName>
    </submittedName>
</protein>
<dbReference type="CDD" id="cd11567">
    <property type="entry name" value="YciH_like"/>
    <property type="match status" value="1"/>
</dbReference>
<dbReference type="InterPro" id="IPR036877">
    <property type="entry name" value="SUI1_dom_sf"/>
</dbReference>
<dbReference type="GO" id="GO:0006417">
    <property type="term" value="P:regulation of translation"/>
    <property type="evidence" value="ECO:0007669"/>
    <property type="project" value="UniProtKB-KW"/>
</dbReference>
<keyword evidence="3" id="KW-0648">Protein biosynthesis</keyword>
<dbReference type="PANTHER" id="PTHR12789">
    <property type="entry name" value="DENSITY-REGULATED PROTEIN HOMOLOG"/>
    <property type="match status" value="1"/>
</dbReference>
<dbReference type="PANTHER" id="PTHR12789:SF0">
    <property type="entry name" value="DENSITY-REGULATED PROTEIN"/>
    <property type="match status" value="1"/>
</dbReference>
<dbReference type="NCBIfam" id="NF005297">
    <property type="entry name" value="PRK06824.1"/>
    <property type="match status" value="1"/>
</dbReference>
<dbReference type="InterPro" id="IPR050318">
    <property type="entry name" value="DENR/SUI1_TIF"/>
</dbReference>
<evidence type="ECO:0000313" key="6">
    <source>
        <dbReference type="Proteomes" id="UP000278332"/>
    </source>
</evidence>
<comment type="similarity">
    <text evidence="1">Belongs to the SUI1 family.</text>
</comment>
<dbReference type="PIRSF" id="PIRSF037511">
    <property type="entry name" value="Transl_init_SUI1_pro"/>
    <property type="match status" value="1"/>
</dbReference>
<dbReference type="SUPFAM" id="SSF55159">
    <property type="entry name" value="eIF1-like"/>
    <property type="match status" value="1"/>
</dbReference>
<dbReference type="GO" id="GO:0001731">
    <property type="term" value="P:formation of translation preinitiation complex"/>
    <property type="evidence" value="ECO:0007669"/>
    <property type="project" value="TreeGrafter"/>
</dbReference>
<organism evidence="5 6">
    <name type="scientific">Pseudomonas cichorii</name>
    <dbReference type="NCBI Taxonomy" id="36746"/>
    <lineage>
        <taxon>Bacteria</taxon>
        <taxon>Pseudomonadati</taxon>
        <taxon>Pseudomonadota</taxon>
        <taxon>Gammaproteobacteria</taxon>
        <taxon>Pseudomonadales</taxon>
        <taxon>Pseudomonadaceae</taxon>
        <taxon>Pseudomonas</taxon>
    </lineage>
</organism>
<dbReference type="Proteomes" id="UP000278332">
    <property type="component" value="Unassembled WGS sequence"/>
</dbReference>
<proteinExistence type="inferred from homology"/>
<dbReference type="Pfam" id="PF01253">
    <property type="entry name" value="SUI1"/>
    <property type="match status" value="1"/>
</dbReference>
<keyword evidence="5" id="KW-0396">Initiation factor</keyword>
<evidence type="ECO:0000259" key="4">
    <source>
        <dbReference type="PROSITE" id="PS50296"/>
    </source>
</evidence>
<dbReference type="GO" id="GO:0002188">
    <property type="term" value="P:translation reinitiation"/>
    <property type="evidence" value="ECO:0007669"/>
    <property type="project" value="TreeGrafter"/>
</dbReference>
<evidence type="ECO:0000256" key="1">
    <source>
        <dbReference type="ARBA" id="ARBA00005422"/>
    </source>
</evidence>
<dbReference type="FunFam" id="3.30.780.10:FF:000002">
    <property type="entry name" value="Stress response translation initiation inhibitor"/>
    <property type="match status" value="1"/>
</dbReference>
<dbReference type="InterPro" id="IPR001950">
    <property type="entry name" value="SUI1"/>
</dbReference>
<dbReference type="PROSITE" id="PS50296">
    <property type="entry name" value="SUI1"/>
    <property type="match status" value="1"/>
</dbReference>
<reference evidence="5 6" key="1">
    <citation type="submission" date="2018-08" db="EMBL/GenBank/DDBJ databases">
        <title>Recombination of ecologically and evolutionarily significant loci maintains genetic cohesion in the Pseudomonas syringae species complex.</title>
        <authorList>
            <person name="Dillon M."/>
            <person name="Thakur S."/>
            <person name="Almeida R.N.D."/>
            <person name="Weir B.S."/>
            <person name="Guttman D.S."/>
        </authorList>
    </citation>
    <scope>NUCLEOTIDE SEQUENCE [LARGE SCALE GENOMIC DNA]</scope>
    <source>
        <strain evidence="5 6">ICMP 6917</strain>
    </source>
</reference>
<dbReference type="GO" id="GO:0003729">
    <property type="term" value="F:mRNA binding"/>
    <property type="evidence" value="ECO:0007669"/>
    <property type="project" value="TreeGrafter"/>
</dbReference>
<sequence>MPLPEWGFAVEGSRSSPARLQSSTRGFPVAKKAASFAALGGLVFSTDAGRHCPECRQPVDACTCKQNVIPEGDGIARVRRESKGRGGKTVTTITGVPLAEDGLKELAKALKQRCGTGGALKDGVIEIQGDHVELLLAELVKKGFKAKKSGG</sequence>
<dbReference type="AlphaFoldDB" id="A0A3M4WEE3"/>
<dbReference type="NCBIfam" id="TIGR01158">
    <property type="entry name" value="SUI1_rel"/>
    <property type="match status" value="1"/>
</dbReference>
<comment type="caution">
    <text evidence="5">The sequence shown here is derived from an EMBL/GenBank/DDBJ whole genome shotgun (WGS) entry which is preliminary data.</text>
</comment>
<accession>A0A3M4WEE3</accession>
<evidence type="ECO:0000256" key="2">
    <source>
        <dbReference type="ARBA" id="ARBA00022845"/>
    </source>
</evidence>
<name>A0A3M4WEE3_PSECI</name>
<gene>
    <name evidence="5" type="ORF">ALP84_100005</name>
</gene>
<dbReference type="Gene3D" id="3.30.780.10">
    <property type="entry name" value="SUI1-like domain"/>
    <property type="match status" value="1"/>
</dbReference>